<evidence type="ECO:0000313" key="3">
    <source>
        <dbReference type="Proteomes" id="UP001307889"/>
    </source>
</evidence>
<protein>
    <recommendedName>
        <fullName evidence="1">PH domain-containing protein</fullName>
    </recommendedName>
</protein>
<dbReference type="Proteomes" id="UP001307889">
    <property type="component" value="Chromosome 1"/>
</dbReference>
<feature type="domain" description="PH" evidence="1">
    <location>
        <begin position="44"/>
        <end position="135"/>
    </location>
</feature>
<accession>A0ABN7A9X5</accession>
<dbReference type="PROSITE" id="PS50003">
    <property type="entry name" value="PH_DOMAIN"/>
    <property type="match status" value="1"/>
</dbReference>
<reference evidence="2 3" key="1">
    <citation type="submission" date="2023-09" db="EMBL/GenBank/DDBJ databases">
        <title>Nesidiocoris tenuis whole genome shotgun sequence.</title>
        <authorList>
            <person name="Shibata T."/>
            <person name="Shimoda M."/>
            <person name="Kobayashi T."/>
            <person name="Uehara T."/>
        </authorList>
    </citation>
    <scope>NUCLEOTIDE SEQUENCE [LARGE SCALE GENOMIC DNA]</scope>
    <source>
        <strain evidence="2 3">Japan</strain>
    </source>
</reference>
<dbReference type="SUPFAM" id="SSF50729">
    <property type="entry name" value="PH domain-like"/>
    <property type="match status" value="1"/>
</dbReference>
<keyword evidence="3" id="KW-1185">Reference proteome</keyword>
<dbReference type="SMART" id="SM00233">
    <property type="entry name" value="PH"/>
    <property type="match status" value="1"/>
</dbReference>
<dbReference type="InterPro" id="IPR001849">
    <property type="entry name" value="PH_domain"/>
</dbReference>
<gene>
    <name evidence="2" type="ORF">NTJ_00828</name>
</gene>
<name>A0ABN7A9X5_9HEMI</name>
<sequence length="406" mass="45393">MCSSVRMLVVRPPATASVSTCRVVAAETKKRPDPLPDRNRLVDKSRIAGVLDVLGCGRRFTAVRGGQLEIYPSEVPGGHPTWRIPLTTMNLLPAPGPHLAFSLTRHNDTLPTVTFRADTEDDYERWVKAIAAELMRQTPLEWIRFLDILGITGSLRRAQSAESLTTSAMASQWSSIAPQWPVTSQWPTIRTQWSEEPLEPAKDVREPPRHRYVKRTDLPDVVRDLPPCYRKSRSRKREPKILTRGQSVDSLDSTNGPVKEVTELVARCQRSDEYVPVKEKRRLFENLSLNTTRNSSPVSRPLGPTMRAHSLHDLSSASAASSADAVRISAARFAREQGLPVKEMCRLFERRDLICNGSSPAQAHSLIEVKGVGLDNIAKSGLTVLDVPQKPFRLADVKFRHHSNVR</sequence>
<evidence type="ECO:0000259" key="1">
    <source>
        <dbReference type="PROSITE" id="PS50003"/>
    </source>
</evidence>
<dbReference type="InterPro" id="IPR011993">
    <property type="entry name" value="PH-like_dom_sf"/>
</dbReference>
<dbReference type="Gene3D" id="2.30.29.30">
    <property type="entry name" value="Pleckstrin-homology domain (PH domain)/Phosphotyrosine-binding domain (PTB)"/>
    <property type="match status" value="1"/>
</dbReference>
<evidence type="ECO:0000313" key="2">
    <source>
        <dbReference type="EMBL" id="BES88022.1"/>
    </source>
</evidence>
<organism evidence="2 3">
    <name type="scientific">Nesidiocoris tenuis</name>
    <dbReference type="NCBI Taxonomy" id="355587"/>
    <lineage>
        <taxon>Eukaryota</taxon>
        <taxon>Metazoa</taxon>
        <taxon>Ecdysozoa</taxon>
        <taxon>Arthropoda</taxon>
        <taxon>Hexapoda</taxon>
        <taxon>Insecta</taxon>
        <taxon>Pterygota</taxon>
        <taxon>Neoptera</taxon>
        <taxon>Paraneoptera</taxon>
        <taxon>Hemiptera</taxon>
        <taxon>Heteroptera</taxon>
        <taxon>Panheteroptera</taxon>
        <taxon>Cimicomorpha</taxon>
        <taxon>Miridae</taxon>
        <taxon>Dicyphina</taxon>
        <taxon>Nesidiocoris</taxon>
    </lineage>
</organism>
<proteinExistence type="predicted"/>
<dbReference type="EMBL" id="AP028909">
    <property type="protein sequence ID" value="BES88022.1"/>
    <property type="molecule type" value="Genomic_DNA"/>
</dbReference>